<evidence type="ECO:0000256" key="4">
    <source>
        <dbReference type="ARBA" id="ARBA00022692"/>
    </source>
</evidence>
<evidence type="ECO:0000256" key="2">
    <source>
        <dbReference type="ARBA" id="ARBA00008017"/>
    </source>
</evidence>
<evidence type="ECO:0000256" key="3">
    <source>
        <dbReference type="ARBA" id="ARBA00022475"/>
    </source>
</evidence>
<sequence length="541" mass="61522">MYLAGRKIFLKMNIFIRLQFLLFFFCGFISISAAQDLLKTERGYPVIVHADTLFHVKNKLGALSAAERAQRTTDKIKALDDDLFFIADSLLTVPDSLVFDIVYKGNILLSISKPDADSMQVTPDVLAATYQQLILQHVKKYKSETDFAELLKRGAMGTLILLVLILCIYYMNRYFNRFTAWILLKFKKRAGRIKIKDYDLINKDTEVMLIKKALGIFKYFLFFLLIYLTLPLIFRLFPWTKPWGDNLINFIVNPLKNIISSIVDFIPNLITIIVIYIVFHYVKKVIRFLANEIEADKLKINGFYADWAKPTYNIVRLVLNAFMIVVIWPFIPGSNSDIFKGVSVFLGLIISFGSSSAISNGVAGMVITYMRPFKIGDVVKIGEIQGTVLEKSLLVTRLQTTKNEIITIPNSAILNGNTINYTSLCRDDGLIIHTTISIGYDIGWQKIHELLIAAALKTEGISSNRMPFVLQTSLDDWYVSYQINAYTNSPERMAPIYSELHKNIHEAFDGAGIEMMSPHYQAIRDGNASTIRGEKQDDIEK</sequence>
<feature type="transmembrane region" description="Helical" evidence="7">
    <location>
        <begin position="314"/>
        <end position="331"/>
    </location>
</feature>
<dbReference type="InterPro" id="IPR023408">
    <property type="entry name" value="MscS_beta-dom_sf"/>
</dbReference>
<evidence type="ECO:0000256" key="5">
    <source>
        <dbReference type="ARBA" id="ARBA00022989"/>
    </source>
</evidence>
<feature type="transmembrane region" description="Helical" evidence="7">
    <location>
        <begin position="258"/>
        <end position="279"/>
    </location>
</feature>
<dbReference type="SUPFAM" id="SSF50182">
    <property type="entry name" value="Sm-like ribonucleoproteins"/>
    <property type="match status" value="1"/>
</dbReference>
<evidence type="ECO:0000256" key="1">
    <source>
        <dbReference type="ARBA" id="ARBA00004651"/>
    </source>
</evidence>
<proteinExistence type="inferred from homology"/>
<dbReference type="GO" id="GO:0008381">
    <property type="term" value="F:mechanosensitive monoatomic ion channel activity"/>
    <property type="evidence" value="ECO:0007669"/>
    <property type="project" value="InterPro"/>
</dbReference>
<feature type="transmembrane region" description="Helical" evidence="7">
    <location>
        <begin position="219"/>
        <end position="238"/>
    </location>
</feature>
<dbReference type="PANTHER" id="PTHR30221">
    <property type="entry name" value="SMALL-CONDUCTANCE MECHANOSENSITIVE CHANNEL"/>
    <property type="match status" value="1"/>
</dbReference>
<evidence type="ECO:0000259" key="9">
    <source>
        <dbReference type="Pfam" id="PF21082"/>
    </source>
</evidence>
<comment type="similarity">
    <text evidence="2">Belongs to the MscS (TC 1.A.23) family.</text>
</comment>
<gene>
    <name evidence="10" type="primary">mscS1</name>
    <name evidence="10" type="ORF">HMPREF0765_1302</name>
</gene>
<dbReference type="Pfam" id="PF21082">
    <property type="entry name" value="MS_channel_3rd"/>
    <property type="match status" value="1"/>
</dbReference>
<dbReference type="HOGENOM" id="CLU_032048_1_0_10"/>
<evidence type="ECO:0000259" key="8">
    <source>
        <dbReference type="Pfam" id="PF00924"/>
    </source>
</evidence>
<evidence type="ECO:0000313" key="11">
    <source>
        <dbReference type="Proteomes" id="UP000006241"/>
    </source>
</evidence>
<organism evidence="10 11">
    <name type="scientific">Sphingobacterium spiritivorum ATCC 33300</name>
    <dbReference type="NCBI Taxonomy" id="525372"/>
    <lineage>
        <taxon>Bacteria</taxon>
        <taxon>Pseudomonadati</taxon>
        <taxon>Bacteroidota</taxon>
        <taxon>Sphingobacteriia</taxon>
        <taxon>Sphingobacteriales</taxon>
        <taxon>Sphingobacteriaceae</taxon>
        <taxon>Sphingobacterium</taxon>
    </lineage>
</organism>
<dbReference type="AlphaFoldDB" id="C2FVE6"/>
<feature type="transmembrane region" description="Helical" evidence="7">
    <location>
        <begin position="150"/>
        <end position="171"/>
    </location>
</feature>
<comment type="caution">
    <text evidence="10">The sequence shown here is derived from an EMBL/GenBank/DDBJ whole genome shotgun (WGS) entry which is preliminary data.</text>
</comment>
<comment type="subcellular location">
    <subcellularLocation>
        <location evidence="1">Cell membrane</location>
        <topology evidence="1">Multi-pass membrane protein</topology>
    </subcellularLocation>
</comment>
<dbReference type="InterPro" id="IPR049278">
    <property type="entry name" value="MS_channel_C"/>
</dbReference>
<keyword evidence="4 7" id="KW-0812">Transmembrane</keyword>
<dbReference type="SUPFAM" id="SSF82689">
    <property type="entry name" value="Mechanosensitive channel protein MscS (YggB), C-terminal domain"/>
    <property type="match status" value="1"/>
</dbReference>
<reference evidence="10 11" key="1">
    <citation type="submission" date="2009-01" db="EMBL/GenBank/DDBJ databases">
        <authorList>
            <person name="Qin X."/>
            <person name="Bachman B."/>
            <person name="Battles P."/>
            <person name="Bell A."/>
            <person name="Bess C."/>
            <person name="Bickham C."/>
            <person name="Chaboub L."/>
            <person name="Chen D."/>
            <person name="Coyle M."/>
            <person name="Deiros D.R."/>
            <person name="Dinh H."/>
            <person name="Forbes L."/>
            <person name="Fowler G."/>
            <person name="Francisco L."/>
            <person name="Fu Q."/>
            <person name="Gubbala S."/>
            <person name="Hale W."/>
            <person name="Han Y."/>
            <person name="Hemphill L."/>
            <person name="Highlander S.K."/>
            <person name="Hirani K."/>
            <person name="Hogues M."/>
            <person name="Jackson L."/>
            <person name="Jakkamsetti A."/>
            <person name="Javaid M."/>
            <person name="Jiang H."/>
            <person name="Korchina V."/>
            <person name="Kovar C."/>
            <person name="Lara F."/>
            <person name="Lee S."/>
            <person name="Mata R."/>
            <person name="Mathew T."/>
            <person name="Moen C."/>
            <person name="Morales K."/>
            <person name="Munidasa M."/>
            <person name="Nazareth L."/>
            <person name="Ngo R."/>
            <person name="Nguyen L."/>
            <person name="Okwuonu G."/>
            <person name="Ongeri F."/>
            <person name="Patil S."/>
            <person name="Petrosino J."/>
            <person name="Pham C."/>
            <person name="Pham P."/>
            <person name="Pu L.-L."/>
            <person name="Puazo M."/>
            <person name="Raj R."/>
            <person name="Reid J."/>
            <person name="Rouhana J."/>
            <person name="Saada N."/>
            <person name="Shang Y."/>
            <person name="Simmons D."/>
            <person name="Thornton R."/>
            <person name="Warren J."/>
            <person name="Weissenberger G."/>
            <person name="Zhang J."/>
            <person name="Zhang L."/>
            <person name="Zhou C."/>
            <person name="Zhu D."/>
            <person name="Muzny D."/>
            <person name="Worley K."/>
            <person name="Gibbs R."/>
        </authorList>
    </citation>
    <scope>NUCLEOTIDE SEQUENCE [LARGE SCALE GENOMIC DNA]</scope>
    <source>
        <strain evidence="10 11">ATCC 33300</strain>
    </source>
</reference>
<evidence type="ECO:0000256" key="6">
    <source>
        <dbReference type="ARBA" id="ARBA00023136"/>
    </source>
</evidence>
<dbReference type="PANTHER" id="PTHR30221:SF18">
    <property type="entry name" value="SLL0590 PROTEIN"/>
    <property type="match status" value="1"/>
</dbReference>
<accession>C2FVE6</accession>
<dbReference type="Gene3D" id="2.30.30.60">
    <property type="match status" value="1"/>
</dbReference>
<dbReference type="EMBL" id="ACHB01000033">
    <property type="protein sequence ID" value="EEI93004.1"/>
    <property type="molecule type" value="Genomic_DNA"/>
</dbReference>
<dbReference type="InterPro" id="IPR045275">
    <property type="entry name" value="MscS_archaea/bacteria_type"/>
</dbReference>
<dbReference type="Proteomes" id="UP000006241">
    <property type="component" value="Unassembled WGS sequence"/>
</dbReference>
<evidence type="ECO:0000256" key="7">
    <source>
        <dbReference type="SAM" id="Phobius"/>
    </source>
</evidence>
<feature type="domain" description="Mechanosensitive ion channel MscS C-terminal" evidence="9">
    <location>
        <begin position="434"/>
        <end position="515"/>
    </location>
</feature>
<dbReference type="InterPro" id="IPR011066">
    <property type="entry name" value="MscS_channel_C_sf"/>
</dbReference>
<dbReference type="Pfam" id="PF00924">
    <property type="entry name" value="MS_channel_2nd"/>
    <property type="match status" value="1"/>
</dbReference>
<protein>
    <submittedName>
        <fullName evidence="10">Transporter, small conductance mechanosensitive ion channel MscS family protein</fullName>
    </submittedName>
</protein>
<name>C2FVE6_SPHSI</name>
<dbReference type="InterPro" id="IPR006685">
    <property type="entry name" value="MscS_channel_2nd"/>
</dbReference>
<feature type="domain" description="Mechanosensitive ion channel MscS" evidence="8">
    <location>
        <begin position="358"/>
        <end position="422"/>
    </location>
</feature>
<evidence type="ECO:0000313" key="10">
    <source>
        <dbReference type="EMBL" id="EEI93004.1"/>
    </source>
</evidence>
<keyword evidence="6 7" id="KW-0472">Membrane</keyword>
<dbReference type="InterPro" id="IPR010920">
    <property type="entry name" value="LSM_dom_sf"/>
</dbReference>
<dbReference type="Gene3D" id="3.30.70.100">
    <property type="match status" value="1"/>
</dbReference>
<feature type="transmembrane region" description="Helical" evidence="7">
    <location>
        <begin position="343"/>
        <end position="367"/>
    </location>
</feature>
<dbReference type="GO" id="GO:0005886">
    <property type="term" value="C:plasma membrane"/>
    <property type="evidence" value="ECO:0007669"/>
    <property type="project" value="UniProtKB-SubCell"/>
</dbReference>
<keyword evidence="5 7" id="KW-1133">Transmembrane helix</keyword>
<keyword evidence="3" id="KW-1003">Cell membrane</keyword>